<dbReference type="PIRSF" id="PIRSF006470">
    <property type="entry name" value="DctB"/>
    <property type="match status" value="1"/>
</dbReference>
<dbReference type="InterPro" id="IPR038404">
    <property type="entry name" value="TRAP_DctP_sf"/>
</dbReference>
<evidence type="ECO:0000256" key="1">
    <source>
        <dbReference type="ARBA" id="ARBA00022729"/>
    </source>
</evidence>
<keyword evidence="4" id="KW-1185">Reference proteome</keyword>
<dbReference type="EMBL" id="JBHUHD010000001">
    <property type="protein sequence ID" value="MFD2141238.1"/>
    <property type="molecule type" value="Genomic_DNA"/>
</dbReference>
<dbReference type="InterPro" id="IPR004682">
    <property type="entry name" value="TRAP_DctP"/>
</dbReference>
<feature type="chain" id="PRO_5046008421" evidence="2">
    <location>
        <begin position="26"/>
        <end position="324"/>
    </location>
</feature>
<protein>
    <submittedName>
        <fullName evidence="3">TRAP transporter substrate-binding protein</fullName>
    </submittedName>
</protein>
<name>A0ABW4YYJ8_9HYPH</name>
<proteinExistence type="predicted"/>
<reference evidence="4" key="1">
    <citation type="journal article" date="2019" name="Int. J. Syst. Evol. Microbiol.">
        <title>The Global Catalogue of Microorganisms (GCM) 10K type strain sequencing project: providing services to taxonomists for standard genome sequencing and annotation.</title>
        <authorList>
            <consortium name="The Broad Institute Genomics Platform"/>
            <consortium name="The Broad Institute Genome Sequencing Center for Infectious Disease"/>
            <person name="Wu L."/>
            <person name="Ma J."/>
        </authorList>
    </citation>
    <scope>NUCLEOTIDE SEQUENCE [LARGE SCALE GENOMIC DNA]</scope>
    <source>
        <strain evidence="4">CCM 7435</strain>
    </source>
</reference>
<dbReference type="Gene3D" id="3.40.190.170">
    <property type="entry name" value="Bacterial extracellular solute-binding protein, family 7"/>
    <property type="match status" value="1"/>
</dbReference>
<keyword evidence="1 2" id="KW-0732">Signal</keyword>
<organism evidence="3 4">
    <name type="scientific">Ancylobacter oerskovii</name>
    <dbReference type="NCBI Taxonomy" id="459519"/>
    <lineage>
        <taxon>Bacteria</taxon>
        <taxon>Pseudomonadati</taxon>
        <taxon>Pseudomonadota</taxon>
        <taxon>Alphaproteobacteria</taxon>
        <taxon>Hyphomicrobiales</taxon>
        <taxon>Xanthobacteraceae</taxon>
        <taxon>Ancylobacter</taxon>
    </lineage>
</organism>
<dbReference type="NCBIfam" id="TIGR00787">
    <property type="entry name" value="dctP"/>
    <property type="match status" value="1"/>
</dbReference>
<dbReference type="PANTHER" id="PTHR33376">
    <property type="match status" value="1"/>
</dbReference>
<dbReference type="Pfam" id="PF03480">
    <property type="entry name" value="DctP"/>
    <property type="match status" value="1"/>
</dbReference>
<sequence length="324" mass="35951">MFAHLKSAILAGAMTAALFAGTADAKTVMKLGHLANEQNSWHLASLKFAEEVKKRTNGEVEIQVFPNDTLGKEVDLIKGMQFGTVDFTISGESMQNWTPYASLLAVPYAIRDLDHLQKVVDGPVGQKIAEEIQKSVRVIPLTYFARGPRELTSNRPIKSPADLQGLKMRVSNVPLHVVFWNAVGAKATPMAFSEVFTGLQSHVIDAQENPLALIRSASFNEVQKYVNLTDHVRSWIYLVVSERNFNKLTKEQQEAIRESAKIAQAYERELFTKTDAEDRAALEKAGMEFVTVDKEAFAKAGQDAVSKALGDQLRPLYEQILSTK</sequence>
<dbReference type="Proteomes" id="UP001597299">
    <property type="component" value="Unassembled WGS sequence"/>
</dbReference>
<feature type="signal peptide" evidence="2">
    <location>
        <begin position="1"/>
        <end position="25"/>
    </location>
</feature>
<dbReference type="RefSeq" id="WP_343207629.1">
    <property type="nucleotide sequence ID" value="NZ_JAHBGB010000002.1"/>
</dbReference>
<gene>
    <name evidence="3" type="ORF">ACFSNC_12545</name>
</gene>
<comment type="caution">
    <text evidence="3">The sequence shown here is derived from an EMBL/GenBank/DDBJ whole genome shotgun (WGS) entry which is preliminary data.</text>
</comment>
<dbReference type="CDD" id="cd13603">
    <property type="entry name" value="PBP2_TRAP_Siap_TeaA_like"/>
    <property type="match status" value="1"/>
</dbReference>
<dbReference type="InterPro" id="IPR018389">
    <property type="entry name" value="DctP_fam"/>
</dbReference>
<dbReference type="PANTHER" id="PTHR33376:SF2">
    <property type="entry name" value="DICARBOXYLATE-BINDING PERIPLASMIC PROTEIN"/>
    <property type="match status" value="1"/>
</dbReference>
<accession>A0ABW4YYJ8</accession>
<evidence type="ECO:0000313" key="4">
    <source>
        <dbReference type="Proteomes" id="UP001597299"/>
    </source>
</evidence>
<evidence type="ECO:0000256" key="2">
    <source>
        <dbReference type="SAM" id="SignalP"/>
    </source>
</evidence>
<evidence type="ECO:0000313" key="3">
    <source>
        <dbReference type="EMBL" id="MFD2141238.1"/>
    </source>
</evidence>
<dbReference type="NCBIfam" id="NF037995">
    <property type="entry name" value="TRAP_S1"/>
    <property type="match status" value="1"/>
</dbReference>